<dbReference type="PRINTS" id="PR00080">
    <property type="entry name" value="SDRFAMILY"/>
</dbReference>
<dbReference type="FunFam" id="3.40.50.720:FF:000084">
    <property type="entry name" value="Short-chain dehydrogenase reductase"/>
    <property type="match status" value="1"/>
</dbReference>
<dbReference type="PRINTS" id="PR00081">
    <property type="entry name" value="GDHRDH"/>
</dbReference>
<organism evidence="1 2">
    <name type="scientific">Panagrolaimus superbus</name>
    <dbReference type="NCBI Taxonomy" id="310955"/>
    <lineage>
        <taxon>Eukaryota</taxon>
        <taxon>Metazoa</taxon>
        <taxon>Ecdysozoa</taxon>
        <taxon>Nematoda</taxon>
        <taxon>Chromadorea</taxon>
        <taxon>Rhabditida</taxon>
        <taxon>Tylenchina</taxon>
        <taxon>Panagrolaimomorpha</taxon>
        <taxon>Panagrolaimoidea</taxon>
        <taxon>Panagrolaimidae</taxon>
        <taxon>Panagrolaimus</taxon>
    </lineage>
</organism>
<name>A0A914YV31_9BILA</name>
<reference evidence="2" key="1">
    <citation type="submission" date="2022-11" db="UniProtKB">
        <authorList>
            <consortium name="WormBaseParasite"/>
        </authorList>
    </citation>
    <scope>IDENTIFICATION</scope>
</reference>
<dbReference type="Proteomes" id="UP000887577">
    <property type="component" value="Unplaced"/>
</dbReference>
<dbReference type="Pfam" id="PF13561">
    <property type="entry name" value="adh_short_C2"/>
    <property type="match status" value="1"/>
</dbReference>
<dbReference type="PANTHER" id="PTHR43975:SF2">
    <property type="entry name" value="EG:BACR7A4.14 PROTEIN-RELATED"/>
    <property type="match status" value="1"/>
</dbReference>
<dbReference type="InterPro" id="IPR036291">
    <property type="entry name" value="NAD(P)-bd_dom_sf"/>
</dbReference>
<dbReference type="SUPFAM" id="SSF51735">
    <property type="entry name" value="NAD(P)-binding Rossmann-fold domains"/>
    <property type="match status" value="1"/>
</dbReference>
<accession>A0A914YV31</accession>
<dbReference type="Gene3D" id="3.40.50.720">
    <property type="entry name" value="NAD(P)-binding Rossmann-like Domain"/>
    <property type="match status" value="1"/>
</dbReference>
<dbReference type="PANTHER" id="PTHR43975">
    <property type="entry name" value="ZGC:101858"/>
    <property type="match status" value="1"/>
</dbReference>
<sequence length="263" mass="28522">MKRFEGKVAIVTGSSSGIGRATAFAFASEGAKVVIHSRAEDLADLKETENLLVLAGVTSENFHLVIGYIEDEKTLQQLVNDAVTRFGKIDILVNNAGVTKKVQSSPMSIENYDFVMGINLRAPLQLTNLALPYLKETKGCIINVSSLGAFRAMVIDQLHYCISKAGLDAFMRGCTDEFGKYGVRINNVNLGSIRTGMINNSKQFDIDTYVNTINKRVPLQRMGTSEEAAKIIVFLASNDASYVSGANWVVDGGLNSHSASSEK</sequence>
<keyword evidence="1" id="KW-1185">Reference proteome</keyword>
<dbReference type="AlphaFoldDB" id="A0A914YV31"/>
<dbReference type="WBParaSite" id="PSU_v2.g21354.t1">
    <property type="protein sequence ID" value="PSU_v2.g21354.t1"/>
    <property type="gene ID" value="PSU_v2.g21354"/>
</dbReference>
<proteinExistence type="predicted"/>
<evidence type="ECO:0000313" key="1">
    <source>
        <dbReference type="Proteomes" id="UP000887577"/>
    </source>
</evidence>
<dbReference type="InterPro" id="IPR002347">
    <property type="entry name" value="SDR_fam"/>
</dbReference>
<evidence type="ECO:0000313" key="2">
    <source>
        <dbReference type="WBParaSite" id="PSU_v2.g21354.t1"/>
    </source>
</evidence>
<protein>
    <submittedName>
        <fullName evidence="2">Uncharacterized protein</fullName>
    </submittedName>
</protein>